<dbReference type="AlphaFoldDB" id="A0A0V1DX04"/>
<evidence type="ECO:0000313" key="3">
    <source>
        <dbReference type="Proteomes" id="UP000054632"/>
    </source>
</evidence>
<feature type="region of interest" description="Disordered" evidence="1">
    <location>
        <begin position="72"/>
        <end position="98"/>
    </location>
</feature>
<evidence type="ECO:0000313" key="2">
    <source>
        <dbReference type="EMBL" id="KRY65988.1"/>
    </source>
</evidence>
<protein>
    <submittedName>
        <fullName evidence="2">Uncharacterized protein</fullName>
    </submittedName>
</protein>
<dbReference type="Proteomes" id="UP000054632">
    <property type="component" value="Unassembled WGS sequence"/>
</dbReference>
<comment type="caution">
    <text evidence="2">The sequence shown here is derived from an EMBL/GenBank/DDBJ whole genome shotgun (WGS) entry which is preliminary data.</text>
</comment>
<proteinExistence type="predicted"/>
<dbReference type="EMBL" id="JYDR01000186">
    <property type="protein sequence ID" value="KRY65988.1"/>
    <property type="molecule type" value="Genomic_DNA"/>
</dbReference>
<accession>A0A0V1DX04</accession>
<organism evidence="2 3">
    <name type="scientific">Trichinella pseudospiralis</name>
    <name type="common">Parasitic roundworm</name>
    <dbReference type="NCBI Taxonomy" id="6337"/>
    <lineage>
        <taxon>Eukaryota</taxon>
        <taxon>Metazoa</taxon>
        <taxon>Ecdysozoa</taxon>
        <taxon>Nematoda</taxon>
        <taxon>Enoplea</taxon>
        <taxon>Dorylaimia</taxon>
        <taxon>Trichinellida</taxon>
        <taxon>Trichinellidae</taxon>
        <taxon>Trichinella</taxon>
    </lineage>
</organism>
<name>A0A0V1DX04_TRIPS</name>
<evidence type="ECO:0000256" key="1">
    <source>
        <dbReference type="SAM" id="MobiDB-lite"/>
    </source>
</evidence>
<reference evidence="2 3" key="1">
    <citation type="submission" date="2015-01" db="EMBL/GenBank/DDBJ databases">
        <title>Evolution of Trichinella species and genotypes.</title>
        <authorList>
            <person name="Korhonen P.K."/>
            <person name="Edoardo P."/>
            <person name="Giuseppe L.R."/>
            <person name="Gasser R.B."/>
        </authorList>
    </citation>
    <scope>NUCLEOTIDE SEQUENCE [LARGE SCALE GENOMIC DNA]</scope>
    <source>
        <strain evidence="2">ISS13</strain>
    </source>
</reference>
<gene>
    <name evidence="2" type="ORF">T4A_1164</name>
</gene>
<sequence>MAFYFALFNVTSVNMKHRLQTMDYEELKSTHKSKCNRSIVRDFDPIYENKINQEKAIVLAFVNGSISANKRREVVQKPRHQASVDPVKSTKPQPQSEQQFRRQIESANEKSTSAVRKVPKKALSRVLSSLWRWDLFKKNHVDRTTPQQALTEKLHKKIPNSKNVVVSCTTKSKDKEHQYAEKMITYEAVLVQQSKKSNTHQVNRKANRNTSRLQHCCGGRINYAFDFSSELHTTEKLCVC</sequence>